<dbReference type="AlphaFoldDB" id="A0A4Q7VYR1"/>
<reference evidence="1 2" key="1">
    <citation type="journal article" date="2015" name="Stand. Genomic Sci.">
        <title>Genomic Encyclopedia of Bacterial and Archaeal Type Strains, Phase III: the genomes of soil and plant-associated and newly described type strains.</title>
        <authorList>
            <person name="Whitman W.B."/>
            <person name="Woyke T."/>
            <person name="Klenk H.P."/>
            <person name="Zhou Y."/>
            <person name="Lilburn T.G."/>
            <person name="Beck B.J."/>
            <person name="De Vos P."/>
            <person name="Vandamme P."/>
            <person name="Eisen J.A."/>
            <person name="Garrity G."/>
            <person name="Hugenholtz P."/>
            <person name="Kyrpides N.C."/>
        </authorList>
    </citation>
    <scope>NUCLEOTIDE SEQUENCE [LARGE SCALE GENOMIC DNA]</scope>
    <source>
        <strain evidence="1 2">VKM Ac-2540</strain>
    </source>
</reference>
<dbReference type="Gene3D" id="1.20.120.450">
    <property type="entry name" value="dinb family like domain"/>
    <property type="match status" value="1"/>
</dbReference>
<accession>A0A4Q7VYR1</accession>
<name>A0A4Q7VYR1_9ACTN</name>
<evidence type="ECO:0000313" key="2">
    <source>
        <dbReference type="Proteomes" id="UP000292027"/>
    </source>
</evidence>
<proteinExistence type="predicted"/>
<sequence>MRSYAACMDTNTARPSALTRAPGFTPGRPPEWDIDIFMRGDELQTALLTLERNRRTFAWKCWGVDSDGLQLRLGRSAITLGGLLKHLALCEEMKFQSDLAGMELLLEFRDVGHDSTWETWAWESAKDDDPDALRDLWVRAVHRSRDTLAGLLAQSGLDYAPEGGMSLRRLISDLIEEYARHTGHADLLREAFDGSTGEGPPHEFPVP</sequence>
<dbReference type="SUPFAM" id="SSF109854">
    <property type="entry name" value="DinB/YfiT-like putative metalloenzymes"/>
    <property type="match status" value="1"/>
</dbReference>
<keyword evidence="2" id="KW-1185">Reference proteome</keyword>
<dbReference type="InterPro" id="IPR007061">
    <property type="entry name" value="MST-like"/>
</dbReference>
<protein>
    <submittedName>
        <fullName evidence="1">Uncharacterized protein DUF664</fullName>
    </submittedName>
</protein>
<gene>
    <name evidence="1" type="ORF">EV645_7831</name>
</gene>
<dbReference type="EMBL" id="SHKR01000018">
    <property type="protein sequence ID" value="RZU01735.1"/>
    <property type="molecule type" value="Genomic_DNA"/>
</dbReference>
<evidence type="ECO:0000313" key="1">
    <source>
        <dbReference type="EMBL" id="RZU01735.1"/>
    </source>
</evidence>
<dbReference type="Proteomes" id="UP000292027">
    <property type="component" value="Unassembled WGS sequence"/>
</dbReference>
<dbReference type="Pfam" id="PF04978">
    <property type="entry name" value="MST"/>
    <property type="match status" value="1"/>
</dbReference>
<comment type="caution">
    <text evidence="1">The sequence shown here is derived from an EMBL/GenBank/DDBJ whole genome shotgun (WGS) entry which is preliminary data.</text>
</comment>
<dbReference type="InterPro" id="IPR034660">
    <property type="entry name" value="DinB/YfiT-like"/>
</dbReference>
<organism evidence="1 2">
    <name type="scientific">Kribbella rubisoli</name>
    <dbReference type="NCBI Taxonomy" id="3075929"/>
    <lineage>
        <taxon>Bacteria</taxon>
        <taxon>Bacillati</taxon>
        <taxon>Actinomycetota</taxon>
        <taxon>Actinomycetes</taxon>
        <taxon>Propionibacteriales</taxon>
        <taxon>Kribbellaceae</taxon>
        <taxon>Kribbella</taxon>
    </lineage>
</organism>